<keyword evidence="1 4" id="KW-0378">Hydrolase</keyword>
<dbReference type="Pfam" id="PF01156">
    <property type="entry name" value="IU_nuc_hydro"/>
    <property type="match status" value="1"/>
</dbReference>
<dbReference type="EMBL" id="AMSI01000027">
    <property type="protein sequence ID" value="EKF40031.1"/>
    <property type="molecule type" value="Genomic_DNA"/>
</dbReference>
<dbReference type="Proteomes" id="UP000007374">
    <property type="component" value="Unassembled WGS sequence"/>
</dbReference>
<dbReference type="STRING" id="721133.SAMN05216176_11925"/>
<dbReference type="eggNOG" id="COG1957">
    <property type="taxonomic scope" value="Bacteria"/>
</dbReference>
<dbReference type="PANTHER" id="PTHR12304">
    <property type="entry name" value="INOSINE-URIDINE PREFERRING NUCLEOSIDE HYDROLASE"/>
    <property type="match status" value="1"/>
</dbReference>
<dbReference type="GO" id="GO:0008477">
    <property type="term" value="F:purine nucleosidase activity"/>
    <property type="evidence" value="ECO:0007669"/>
    <property type="project" value="TreeGrafter"/>
</dbReference>
<reference evidence="4 5" key="1">
    <citation type="journal article" date="2012" name="J. Bacteriol.">
        <title>Genome Sequence of Nitratireductor indicus Type Strain C115.</title>
        <authorList>
            <person name="Lai Q."/>
            <person name="Li G."/>
            <person name="Yu Z."/>
            <person name="Shao Z."/>
        </authorList>
    </citation>
    <scope>NUCLEOTIDE SEQUENCE [LARGE SCALE GENOMIC DNA]</scope>
    <source>
        <strain evidence="4 5">C115</strain>
    </source>
</reference>
<accession>K2NYA0</accession>
<comment type="caution">
    <text evidence="4">The sequence shown here is derived from an EMBL/GenBank/DDBJ whole genome shotgun (WGS) entry which is preliminary data.</text>
</comment>
<dbReference type="SUPFAM" id="SSF53590">
    <property type="entry name" value="Nucleoside hydrolase"/>
    <property type="match status" value="1"/>
</dbReference>
<proteinExistence type="predicted"/>
<feature type="domain" description="Inosine/uridine-preferring nucleoside hydrolase" evidence="3">
    <location>
        <begin position="6"/>
        <end position="301"/>
    </location>
</feature>
<dbReference type="PANTHER" id="PTHR12304:SF4">
    <property type="entry name" value="URIDINE NUCLEOSIDASE"/>
    <property type="match status" value="1"/>
</dbReference>
<dbReference type="InterPro" id="IPR023186">
    <property type="entry name" value="IUNH"/>
</dbReference>
<evidence type="ECO:0000313" key="4">
    <source>
        <dbReference type="EMBL" id="EKF40031.1"/>
    </source>
</evidence>
<dbReference type="InterPro" id="IPR001910">
    <property type="entry name" value="Inosine/uridine_hydrolase_dom"/>
</dbReference>
<sequence length="323" mass="34277">MSRRRIIIDTDPGVDDAAAIFLALASPELDLAGISVVAGNVGLAASVKNACKLVALAGRRDVPVYAGAAGPLIRDQVFGKYAHIGSFADTLVPETDHGPQAVSSVRFIAEEALKAASKGRRITICAIGPLTNIALALRLAPNVAQGIERIVMMGGAFASLGHRTPWSEFNVHADPHAAEIVWNSGVPLVLMPLDVTFQALFTEEDFRGFEAKGSPCGSALAALLRTYDRSDIKRFGRPGGAIHDAMTIAWLLQPDLFSGKEMAIGVTLCGPTAGQTWADFYGKSDRRPNALVMSGVDERGYRELVVERIAGLALTSGEREIDA</sequence>
<evidence type="ECO:0000313" key="5">
    <source>
        <dbReference type="Proteomes" id="UP000007374"/>
    </source>
</evidence>
<dbReference type="AlphaFoldDB" id="K2NYA0"/>
<protein>
    <submittedName>
        <fullName evidence="4">Inosine/uridine-preferring nucleoside hydrolase</fullName>
    </submittedName>
</protein>
<evidence type="ECO:0000256" key="1">
    <source>
        <dbReference type="ARBA" id="ARBA00022801"/>
    </source>
</evidence>
<dbReference type="Gene3D" id="3.90.245.10">
    <property type="entry name" value="Ribonucleoside hydrolase-like"/>
    <property type="match status" value="1"/>
</dbReference>
<evidence type="ECO:0000256" key="2">
    <source>
        <dbReference type="ARBA" id="ARBA00023295"/>
    </source>
</evidence>
<dbReference type="GO" id="GO:0006152">
    <property type="term" value="P:purine nucleoside catabolic process"/>
    <property type="evidence" value="ECO:0007669"/>
    <property type="project" value="TreeGrafter"/>
</dbReference>
<name>K2NYA0_9HYPH</name>
<dbReference type="RefSeq" id="WP_009452802.1">
    <property type="nucleotide sequence ID" value="NZ_AMSI01000027.1"/>
</dbReference>
<keyword evidence="2" id="KW-0326">Glycosidase</keyword>
<gene>
    <name evidence="4" type="ORF">NA8A_22838</name>
</gene>
<organism evidence="4 5">
    <name type="scientific">Nitratireductor indicus C115</name>
    <dbReference type="NCBI Taxonomy" id="1231190"/>
    <lineage>
        <taxon>Bacteria</taxon>
        <taxon>Pseudomonadati</taxon>
        <taxon>Pseudomonadota</taxon>
        <taxon>Alphaproteobacteria</taxon>
        <taxon>Hyphomicrobiales</taxon>
        <taxon>Phyllobacteriaceae</taxon>
        <taxon>Nitratireductor</taxon>
    </lineage>
</organism>
<dbReference type="CDD" id="cd02651">
    <property type="entry name" value="nuc_hydro_IU_UC_XIUA"/>
    <property type="match status" value="1"/>
</dbReference>
<dbReference type="PATRIC" id="fig|1231190.3.peg.4709"/>
<evidence type="ECO:0000259" key="3">
    <source>
        <dbReference type="Pfam" id="PF01156"/>
    </source>
</evidence>
<dbReference type="InterPro" id="IPR036452">
    <property type="entry name" value="Ribo_hydro-like"/>
</dbReference>
<dbReference type="OrthoDB" id="9797882at2"/>
<keyword evidence="5" id="KW-1185">Reference proteome</keyword>
<dbReference type="GO" id="GO:0005829">
    <property type="term" value="C:cytosol"/>
    <property type="evidence" value="ECO:0007669"/>
    <property type="project" value="TreeGrafter"/>
</dbReference>